<dbReference type="Gene3D" id="3.40.640.10">
    <property type="entry name" value="Type I PLP-dependent aspartate aminotransferase-like (Major domain)"/>
    <property type="match status" value="1"/>
</dbReference>
<dbReference type="Gene3D" id="3.90.100.10">
    <property type="entry name" value="Orn/Lys/Arg decarboxylase, C-terminal domain"/>
    <property type="match status" value="1"/>
</dbReference>
<sequence length="473" mass="52516">MDKHNGLIEAIEAFQTTQKHQFHMPSHSGRYINSDFKGLLDQSNIQGFNRAARRAFNNVQGLEFIDGLIGDLGQLYHDAFSSKLTLYLQNGQTAGNHIVSLCLAGKNVLIQSNTHISVHSGLQLAGSKIYFVQPDYNQEYDIFLPIRPHQIAEILDENPEINAIYLTNPTIDGLCFDTQEIKNLIGDRLLIIDETHGAHFYFSDQCPQAALTSGADVSVTSVSTTLGGLQGTGLLNIGRQSKIDAGKIKSNYFMLGTTTPSPLLICDVEGTVKTFSQNGNNLINDAIKNAWRAKQTFNHIDSIKVFDQDGVQKDPIKLIIRVKGMGGQQLAKKLHDLNIQVEKVTRKAVLLTVHSLIQESEIEHFVAAMTEIANTYSGIDDESTPELAAQYQDPLINKILNKREIVMDIRDCFASETETIQLQGALGRISAEIKYKCPSGIPVLLYGEKIQENHILLFKEAKELIKVIQQLSE</sequence>
<dbReference type="InterPro" id="IPR015424">
    <property type="entry name" value="PyrdxlP-dep_Trfase"/>
</dbReference>
<dbReference type="InterPro" id="IPR000310">
    <property type="entry name" value="Orn/Lys/Arg_deCO2ase_major_dom"/>
</dbReference>
<dbReference type="GO" id="GO:0003824">
    <property type="term" value="F:catalytic activity"/>
    <property type="evidence" value="ECO:0007669"/>
    <property type="project" value="InterPro"/>
</dbReference>
<protein>
    <submittedName>
        <fullName evidence="4">Arginine decarboxylase</fullName>
    </submittedName>
</protein>
<organism evidence="4 5">
    <name type="scientific">Stylonychia lemnae</name>
    <name type="common">Ciliate</name>
    <dbReference type="NCBI Taxonomy" id="5949"/>
    <lineage>
        <taxon>Eukaryota</taxon>
        <taxon>Sar</taxon>
        <taxon>Alveolata</taxon>
        <taxon>Ciliophora</taxon>
        <taxon>Intramacronucleata</taxon>
        <taxon>Spirotrichea</taxon>
        <taxon>Stichotrichia</taxon>
        <taxon>Sporadotrichida</taxon>
        <taxon>Oxytrichidae</taxon>
        <taxon>Stylonychinae</taxon>
        <taxon>Stylonychia</taxon>
    </lineage>
</organism>
<dbReference type="InterPro" id="IPR015421">
    <property type="entry name" value="PyrdxlP-dep_Trfase_major"/>
</dbReference>
<dbReference type="SUPFAM" id="SSF53383">
    <property type="entry name" value="PLP-dependent transferases"/>
    <property type="match status" value="1"/>
</dbReference>
<dbReference type="Gene3D" id="3.90.1150.150">
    <property type="match status" value="1"/>
</dbReference>
<dbReference type="Proteomes" id="UP000039865">
    <property type="component" value="Unassembled WGS sequence"/>
</dbReference>
<reference evidence="4 5" key="1">
    <citation type="submission" date="2014-06" db="EMBL/GenBank/DDBJ databases">
        <authorList>
            <person name="Swart Estienne"/>
        </authorList>
    </citation>
    <scope>NUCLEOTIDE SEQUENCE [LARGE SCALE GENOMIC DNA]</scope>
    <source>
        <strain evidence="4 5">130c</strain>
    </source>
</reference>
<evidence type="ECO:0000256" key="2">
    <source>
        <dbReference type="ARBA" id="ARBA00022898"/>
    </source>
</evidence>
<dbReference type="InterPro" id="IPR052357">
    <property type="entry name" value="Orn_Lys_Arg_decarboxylase-I"/>
</dbReference>
<comment type="cofactor">
    <cofactor evidence="1">
        <name>pyridoxal 5'-phosphate</name>
        <dbReference type="ChEBI" id="CHEBI:597326"/>
    </cofactor>
</comment>
<name>A0A078B941_STYLE</name>
<dbReference type="PANTHER" id="PTHR43277">
    <property type="entry name" value="ARGININE DECARBOXYLASE"/>
    <property type="match status" value="1"/>
</dbReference>
<evidence type="ECO:0000313" key="4">
    <source>
        <dbReference type="EMBL" id="CDW90756.1"/>
    </source>
</evidence>
<gene>
    <name evidence="4" type="primary">Contig17477.g18588</name>
    <name evidence="4" type="ORF">STYLEM_19903</name>
</gene>
<dbReference type="Pfam" id="PF01276">
    <property type="entry name" value="OKR_DC_1"/>
    <property type="match status" value="1"/>
</dbReference>
<accession>A0A078B941</accession>
<proteinExistence type="predicted"/>
<dbReference type="OrthoDB" id="5978656at2759"/>
<evidence type="ECO:0000313" key="5">
    <source>
        <dbReference type="Proteomes" id="UP000039865"/>
    </source>
</evidence>
<dbReference type="PANTHER" id="PTHR43277:SF4">
    <property type="entry name" value="ARGININE DECARBOXYLASE"/>
    <property type="match status" value="1"/>
</dbReference>
<dbReference type="EMBL" id="CCKQ01018774">
    <property type="protein sequence ID" value="CDW90756.1"/>
    <property type="molecule type" value="Genomic_DNA"/>
</dbReference>
<keyword evidence="5" id="KW-1185">Reference proteome</keyword>
<feature type="domain" description="Orn/Lys/Arg decarboxylases family 1 pyridoxal-P attachment site" evidence="3">
    <location>
        <begin position="8"/>
        <end position="307"/>
    </location>
</feature>
<keyword evidence="2" id="KW-0663">Pyridoxal phosphate</keyword>
<dbReference type="InParanoid" id="A0A078B941"/>
<dbReference type="AlphaFoldDB" id="A0A078B941"/>
<evidence type="ECO:0000256" key="1">
    <source>
        <dbReference type="ARBA" id="ARBA00001933"/>
    </source>
</evidence>
<evidence type="ECO:0000259" key="3">
    <source>
        <dbReference type="Pfam" id="PF01276"/>
    </source>
</evidence>